<dbReference type="Pfam" id="PF01551">
    <property type="entry name" value="Peptidase_M23"/>
    <property type="match status" value="1"/>
</dbReference>
<dbReference type="PATRIC" id="fig|1300344.3.peg.1271"/>
<organism evidence="5 6">
    <name type="scientific">Isoptericola dokdonensis DS-3</name>
    <dbReference type="NCBI Taxonomy" id="1300344"/>
    <lineage>
        <taxon>Bacteria</taxon>
        <taxon>Bacillati</taxon>
        <taxon>Actinomycetota</taxon>
        <taxon>Actinomycetes</taxon>
        <taxon>Micrococcales</taxon>
        <taxon>Promicromonosporaceae</taxon>
        <taxon>Isoptericola</taxon>
    </lineage>
</organism>
<evidence type="ECO:0000256" key="3">
    <source>
        <dbReference type="SAM" id="SignalP"/>
    </source>
</evidence>
<feature type="domain" description="M23ase beta-sheet core" evidence="4">
    <location>
        <begin position="399"/>
        <end position="497"/>
    </location>
</feature>
<feature type="signal peptide" evidence="3">
    <location>
        <begin position="1"/>
        <end position="28"/>
    </location>
</feature>
<dbReference type="CDD" id="cd12797">
    <property type="entry name" value="M23_peptidase"/>
    <property type="match status" value="1"/>
</dbReference>
<dbReference type="PANTHER" id="PTHR21666:SF289">
    <property type="entry name" value="L-ALA--D-GLU ENDOPEPTIDASE"/>
    <property type="match status" value="1"/>
</dbReference>
<gene>
    <name evidence="5" type="primary">mepM</name>
    <name evidence="5" type="ORF">I598_1271</name>
</gene>
<dbReference type="AlphaFoldDB" id="A0A168F337"/>
<dbReference type="Gene3D" id="6.10.250.3150">
    <property type="match status" value="1"/>
</dbReference>
<dbReference type="InterPro" id="IPR050570">
    <property type="entry name" value="Cell_wall_metabolism_enzyme"/>
</dbReference>
<dbReference type="PANTHER" id="PTHR21666">
    <property type="entry name" value="PEPTIDASE-RELATED"/>
    <property type="match status" value="1"/>
</dbReference>
<protein>
    <submittedName>
        <fullName evidence="5">Murein DD-endopeptidase MepM</fullName>
        <ecNumber evidence="5">3.4.24.-</ecNumber>
    </submittedName>
</protein>
<proteinExistence type="predicted"/>
<dbReference type="EMBL" id="CP014209">
    <property type="protein sequence ID" value="ANC30831.1"/>
    <property type="molecule type" value="Genomic_DNA"/>
</dbReference>
<keyword evidence="6" id="KW-1185">Reference proteome</keyword>
<dbReference type="Gene3D" id="2.70.70.10">
    <property type="entry name" value="Glucose Permease (Domain IIA)"/>
    <property type="match status" value="1"/>
</dbReference>
<evidence type="ECO:0000313" key="6">
    <source>
        <dbReference type="Proteomes" id="UP000076794"/>
    </source>
</evidence>
<dbReference type="InterPro" id="IPR011055">
    <property type="entry name" value="Dup_hybrid_motif"/>
</dbReference>
<feature type="compositionally biased region" description="Gly residues" evidence="2">
    <location>
        <begin position="325"/>
        <end position="366"/>
    </location>
</feature>
<dbReference type="InterPro" id="IPR016047">
    <property type="entry name" value="M23ase_b-sheet_dom"/>
</dbReference>
<dbReference type="SUPFAM" id="SSF51261">
    <property type="entry name" value="Duplicated hybrid motif"/>
    <property type="match status" value="1"/>
</dbReference>
<keyword evidence="5" id="KW-0378">Hydrolase</keyword>
<dbReference type="GO" id="GO:0004222">
    <property type="term" value="F:metalloendopeptidase activity"/>
    <property type="evidence" value="ECO:0007669"/>
    <property type="project" value="TreeGrafter"/>
</dbReference>
<name>A0A168F337_9MICO</name>
<dbReference type="Proteomes" id="UP000076794">
    <property type="component" value="Chromosome"/>
</dbReference>
<feature type="region of interest" description="Disordered" evidence="2">
    <location>
        <begin position="296"/>
        <end position="366"/>
    </location>
</feature>
<dbReference type="EC" id="3.4.24.-" evidence="5"/>
<feature type="region of interest" description="Disordered" evidence="2">
    <location>
        <begin position="33"/>
        <end position="52"/>
    </location>
</feature>
<evidence type="ECO:0000256" key="2">
    <source>
        <dbReference type="SAM" id="MobiDB-lite"/>
    </source>
</evidence>
<reference evidence="5 6" key="1">
    <citation type="submission" date="2016-01" db="EMBL/GenBank/DDBJ databases">
        <title>Complete genome sequence of a soil Actinobacterium, Isoptericola dokdonensis DS-3.</title>
        <authorList>
            <person name="Kwon S.-K."/>
            <person name="Kim J.F."/>
        </authorList>
    </citation>
    <scope>NUCLEOTIDE SEQUENCE [LARGE SCALE GENOMIC DNA]</scope>
    <source>
        <strain evidence="5 6">DS-3</strain>
    </source>
</reference>
<evidence type="ECO:0000256" key="1">
    <source>
        <dbReference type="ARBA" id="ARBA00022729"/>
    </source>
</evidence>
<evidence type="ECO:0000259" key="4">
    <source>
        <dbReference type="Pfam" id="PF01551"/>
    </source>
</evidence>
<evidence type="ECO:0000313" key="5">
    <source>
        <dbReference type="EMBL" id="ANC30831.1"/>
    </source>
</evidence>
<keyword evidence="1 3" id="KW-0732">Signal</keyword>
<feature type="compositionally biased region" description="Basic and acidic residues" evidence="2">
    <location>
        <begin position="296"/>
        <end position="323"/>
    </location>
</feature>
<dbReference type="STRING" id="1300344.I598_1271"/>
<accession>A0A168F337</accession>
<dbReference type="KEGG" id="ido:I598_1271"/>
<sequence length="503" mass="53688">MRATDLRKALGAALVGLLLLGPAMPVGADELDDQRAAAEEQQRQKEAEREDLQHELEDANDAFRQAVLDLNEVEGRLPVAQAELAEAQAVLAEARRKAEVLADRLAAAEAEEREVAGQIEEGAGQVEEARSDVVAMAREAYRRGDDLSTLGLVTGAQSTQEFLDDVAVTSSAARSRSRAVTDLQEAETVARNQQARLDAVRETIAELKAEADANVVAAEAAEQEAAERKAEVERLIAEQEALKATIAEQRDETITELEENEDQRSDLEAQIKELMVKQEERDRRLEEERKRREEAARKQREAEAAAQRRAEQEAERQAEKEAGRQGSGGGGNSSGGGNGSGSGGGSGGSGSSGGSGGGGNGGGGGGSSSGPFLGWPTAYPVVTSSYGMRYHPSLNYWRLHAGTDIRAYCGTPIYAAESGYVEQAYFGSGPGNNVLINHGRHQGDSVMSRYLHLSRDTVFVGEKVDRGEIIGYSGTTGTSTACHLHFEVYVNGSTVDPMSGWLG</sequence>
<dbReference type="RefSeq" id="WP_068202225.1">
    <property type="nucleotide sequence ID" value="NZ_CP014209.1"/>
</dbReference>
<feature type="chain" id="PRO_5007896712" evidence="3">
    <location>
        <begin position="29"/>
        <end position="503"/>
    </location>
</feature>